<dbReference type="AlphaFoldDB" id="A0A2T1BYJ2"/>
<reference evidence="1 2" key="1">
    <citation type="submission" date="2018-02" db="EMBL/GenBank/DDBJ databases">
        <authorList>
            <person name="Cohen D.B."/>
            <person name="Kent A.D."/>
        </authorList>
    </citation>
    <scope>NUCLEOTIDE SEQUENCE [LARGE SCALE GENOMIC DNA]</scope>
    <source>
        <strain evidence="1 2">CCAP 1448/3</strain>
    </source>
</reference>
<accession>A0A2T1BYJ2</accession>
<gene>
    <name evidence="1" type="ORF">C7B64_20010</name>
</gene>
<evidence type="ECO:0000313" key="2">
    <source>
        <dbReference type="Proteomes" id="UP000238762"/>
    </source>
</evidence>
<dbReference type="Proteomes" id="UP000238762">
    <property type="component" value="Unassembled WGS sequence"/>
</dbReference>
<name>A0A2T1BYJ2_9CYAN</name>
<comment type="caution">
    <text evidence="1">The sequence shown here is derived from an EMBL/GenBank/DDBJ whole genome shotgun (WGS) entry which is preliminary data.</text>
</comment>
<dbReference type="EMBL" id="PVWJ01000130">
    <property type="protein sequence ID" value="PSB01105.1"/>
    <property type="molecule type" value="Genomic_DNA"/>
</dbReference>
<evidence type="ECO:0000313" key="1">
    <source>
        <dbReference type="EMBL" id="PSB01105.1"/>
    </source>
</evidence>
<sequence length="104" mass="11459">MSIQKNDISSGYTDFPAGRPLEYSFFIAGEGWNNILSSFKLLTAISQNMINNCQSVSLVTFGPDVNTDAPIFDSFGLMPNGKVKLFECTSREDVGWGYIFNPAC</sequence>
<organism evidence="1 2">
    <name type="scientific">Merismopedia glauca CCAP 1448/3</name>
    <dbReference type="NCBI Taxonomy" id="1296344"/>
    <lineage>
        <taxon>Bacteria</taxon>
        <taxon>Bacillati</taxon>
        <taxon>Cyanobacteriota</taxon>
        <taxon>Cyanophyceae</taxon>
        <taxon>Synechococcales</taxon>
        <taxon>Merismopediaceae</taxon>
        <taxon>Merismopedia</taxon>
    </lineage>
</organism>
<reference evidence="1 2" key="2">
    <citation type="submission" date="2018-03" db="EMBL/GenBank/DDBJ databases">
        <title>The ancient ancestry and fast evolution of plastids.</title>
        <authorList>
            <person name="Moore K.R."/>
            <person name="Magnabosco C."/>
            <person name="Momper L."/>
            <person name="Gold D.A."/>
            <person name="Bosak T."/>
            <person name="Fournier G.P."/>
        </authorList>
    </citation>
    <scope>NUCLEOTIDE SEQUENCE [LARGE SCALE GENOMIC DNA]</scope>
    <source>
        <strain evidence="1 2">CCAP 1448/3</strain>
    </source>
</reference>
<keyword evidence="2" id="KW-1185">Reference proteome</keyword>
<protein>
    <submittedName>
        <fullName evidence="1">Uncharacterized protein</fullName>
    </submittedName>
</protein>
<proteinExistence type="predicted"/>